<evidence type="ECO:0000256" key="1">
    <source>
        <dbReference type="ARBA" id="ARBA00000085"/>
    </source>
</evidence>
<evidence type="ECO:0000256" key="2">
    <source>
        <dbReference type="ARBA" id="ARBA00012438"/>
    </source>
</evidence>
<dbReference type="EMBL" id="CP102480">
    <property type="protein sequence ID" value="UUX51039.1"/>
    <property type="molecule type" value="Genomic_DNA"/>
</dbReference>
<dbReference type="PROSITE" id="PS50112">
    <property type="entry name" value="PAS"/>
    <property type="match status" value="1"/>
</dbReference>
<dbReference type="KEGG" id="naci:NUH88_04945"/>
<dbReference type="PANTHER" id="PTHR43047:SF72">
    <property type="entry name" value="OSMOSENSING HISTIDINE PROTEIN KINASE SLN1"/>
    <property type="match status" value="1"/>
</dbReference>
<dbReference type="PROSITE" id="PS50109">
    <property type="entry name" value="HIS_KIN"/>
    <property type="match status" value="1"/>
</dbReference>
<evidence type="ECO:0000256" key="5">
    <source>
        <dbReference type="ARBA" id="ARBA00022777"/>
    </source>
</evidence>
<dbReference type="CDD" id="cd00082">
    <property type="entry name" value="HisKA"/>
    <property type="match status" value="1"/>
</dbReference>
<dbReference type="SUPFAM" id="SSF55785">
    <property type="entry name" value="PYP-like sensor domain (PAS domain)"/>
    <property type="match status" value="1"/>
</dbReference>
<proteinExistence type="predicted"/>
<keyword evidence="9" id="KW-1185">Reference proteome</keyword>
<sequence length="374" mass="40977">MNHNDLPIPIDAVPDALVVFDSEGIIRGANRLLGQLLGYKSSDLIGQQVEMLFPDADRAAHSSIRQSLLKRPPEASPTLHREVFARLRQGTLIPIELSMMRVPTEVGTMFTASMRDSSRHVEIEKALTEAVDEADAANVAKSRFLGTMSHELRTPLNAIIGFSEMIQHETLGPMPHAKYADYVKTIGVSARHLLDLINELIDLSLIEDNSLRLKLERCDLKEILRECRSVIEPRAAAEKLKIRLLLPKEKVHHPVDQQRLRQVLLNLLSNAVKFTDAGGTITLALWKDATGVRVQVVDTGTGIAPAVLANIFELYVRSEAKRNVSAGGLGIGLHVSKRLTEAMGGTIGVESELGHGTTVTLSFPPTTALPANER</sequence>
<evidence type="ECO:0000313" key="8">
    <source>
        <dbReference type="EMBL" id="UUX51039.1"/>
    </source>
</evidence>
<dbReference type="Gene3D" id="3.30.565.10">
    <property type="entry name" value="Histidine kinase-like ATPase, C-terminal domain"/>
    <property type="match status" value="1"/>
</dbReference>
<dbReference type="GO" id="GO:0009927">
    <property type="term" value="F:histidine phosphotransfer kinase activity"/>
    <property type="evidence" value="ECO:0007669"/>
    <property type="project" value="TreeGrafter"/>
</dbReference>
<evidence type="ECO:0000256" key="3">
    <source>
        <dbReference type="ARBA" id="ARBA00022553"/>
    </source>
</evidence>
<dbReference type="PANTHER" id="PTHR43047">
    <property type="entry name" value="TWO-COMPONENT HISTIDINE PROTEIN KINASE"/>
    <property type="match status" value="1"/>
</dbReference>
<dbReference type="SMART" id="SM00387">
    <property type="entry name" value="HATPase_c"/>
    <property type="match status" value="1"/>
</dbReference>
<dbReference type="AlphaFoldDB" id="A0A9J7AUN9"/>
<dbReference type="InterPro" id="IPR035965">
    <property type="entry name" value="PAS-like_dom_sf"/>
</dbReference>
<dbReference type="GO" id="GO:0006355">
    <property type="term" value="P:regulation of DNA-templated transcription"/>
    <property type="evidence" value="ECO:0007669"/>
    <property type="project" value="InterPro"/>
</dbReference>
<feature type="domain" description="PAS" evidence="7">
    <location>
        <begin position="2"/>
        <end position="71"/>
    </location>
</feature>
<evidence type="ECO:0000259" key="7">
    <source>
        <dbReference type="PROSITE" id="PS50112"/>
    </source>
</evidence>
<dbReference type="Pfam" id="PF00989">
    <property type="entry name" value="PAS"/>
    <property type="match status" value="1"/>
</dbReference>
<keyword evidence="5 8" id="KW-0418">Kinase</keyword>
<protein>
    <recommendedName>
        <fullName evidence="2">histidine kinase</fullName>
        <ecNumber evidence="2">2.7.13.3</ecNumber>
    </recommendedName>
</protein>
<keyword evidence="4" id="KW-0808">Transferase</keyword>
<dbReference type="PRINTS" id="PR00344">
    <property type="entry name" value="BCTRLSENSOR"/>
</dbReference>
<dbReference type="InterPro" id="IPR036097">
    <property type="entry name" value="HisK_dim/P_sf"/>
</dbReference>
<dbReference type="NCBIfam" id="TIGR00229">
    <property type="entry name" value="sensory_box"/>
    <property type="match status" value="1"/>
</dbReference>
<gene>
    <name evidence="8" type="ORF">NUH88_04945</name>
</gene>
<dbReference type="CDD" id="cd00130">
    <property type="entry name" value="PAS"/>
    <property type="match status" value="1"/>
</dbReference>
<dbReference type="InterPro" id="IPR000014">
    <property type="entry name" value="PAS"/>
</dbReference>
<dbReference type="GO" id="GO:0005886">
    <property type="term" value="C:plasma membrane"/>
    <property type="evidence" value="ECO:0007669"/>
    <property type="project" value="TreeGrafter"/>
</dbReference>
<name>A0A9J7AUN9_9PROT</name>
<accession>A0A9J7AUN9</accession>
<dbReference type="SMART" id="SM00388">
    <property type="entry name" value="HisKA"/>
    <property type="match status" value="1"/>
</dbReference>
<dbReference type="Pfam" id="PF02518">
    <property type="entry name" value="HATPase_c"/>
    <property type="match status" value="1"/>
</dbReference>
<evidence type="ECO:0000259" key="6">
    <source>
        <dbReference type="PROSITE" id="PS50109"/>
    </source>
</evidence>
<dbReference type="Pfam" id="PF00512">
    <property type="entry name" value="HisKA"/>
    <property type="match status" value="1"/>
</dbReference>
<dbReference type="GO" id="GO:0000155">
    <property type="term" value="F:phosphorelay sensor kinase activity"/>
    <property type="evidence" value="ECO:0007669"/>
    <property type="project" value="InterPro"/>
</dbReference>
<dbReference type="FunFam" id="3.30.565.10:FF:000006">
    <property type="entry name" value="Sensor histidine kinase WalK"/>
    <property type="match status" value="1"/>
</dbReference>
<dbReference type="InterPro" id="IPR036890">
    <property type="entry name" value="HATPase_C_sf"/>
</dbReference>
<dbReference type="SMART" id="SM00091">
    <property type="entry name" value="PAS"/>
    <property type="match status" value="1"/>
</dbReference>
<dbReference type="InterPro" id="IPR005467">
    <property type="entry name" value="His_kinase_dom"/>
</dbReference>
<dbReference type="EC" id="2.7.13.3" evidence="2"/>
<organism evidence="8 9">
    <name type="scientific">Nisaea acidiphila</name>
    <dbReference type="NCBI Taxonomy" id="1862145"/>
    <lineage>
        <taxon>Bacteria</taxon>
        <taxon>Pseudomonadati</taxon>
        <taxon>Pseudomonadota</taxon>
        <taxon>Alphaproteobacteria</taxon>
        <taxon>Rhodospirillales</taxon>
        <taxon>Thalassobaculaceae</taxon>
        <taxon>Nisaea</taxon>
    </lineage>
</organism>
<dbReference type="RefSeq" id="WP_257770311.1">
    <property type="nucleotide sequence ID" value="NZ_CP102480.1"/>
</dbReference>
<reference evidence="8" key="1">
    <citation type="submission" date="2022-08" db="EMBL/GenBank/DDBJ databases">
        <title>Nisaea acidiphila sp. nov., isolated from a marine algal debris and emended description of the genus Nisaea Urios et al. 2008.</title>
        <authorList>
            <person name="Kwon K."/>
        </authorList>
    </citation>
    <scope>NUCLEOTIDE SEQUENCE</scope>
    <source>
        <strain evidence="8">MEBiC11861</strain>
    </source>
</reference>
<dbReference type="InterPro" id="IPR003594">
    <property type="entry name" value="HATPase_dom"/>
</dbReference>
<dbReference type="Gene3D" id="1.10.287.130">
    <property type="match status" value="1"/>
</dbReference>
<dbReference type="Proteomes" id="UP001060336">
    <property type="component" value="Chromosome"/>
</dbReference>
<dbReference type="InterPro" id="IPR003661">
    <property type="entry name" value="HisK_dim/P_dom"/>
</dbReference>
<evidence type="ECO:0000313" key="9">
    <source>
        <dbReference type="Proteomes" id="UP001060336"/>
    </source>
</evidence>
<dbReference type="SUPFAM" id="SSF55874">
    <property type="entry name" value="ATPase domain of HSP90 chaperone/DNA topoisomerase II/histidine kinase"/>
    <property type="match status" value="1"/>
</dbReference>
<dbReference type="SUPFAM" id="SSF47384">
    <property type="entry name" value="Homodimeric domain of signal transducing histidine kinase"/>
    <property type="match status" value="1"/>
</dbReference>
<evidence type="ECO:0000256" key="4">
    <source>
        <dbReference type="ARBA" id="ARBA00022679"/>
    </source>
</evidence>
<feature type="domain" description="Histidine kinase" evidence="6">
    <location>
        <begin position="147"/>
        <end position="367"/>
    </location>
</feature>
<comment type="catalytic activity">
    <reaction evidence="1">
        <text>ATP + protein L-histidine = ADP + protein N-phospho-L-histidine.</text>
        <dbReference type="EC" id="2.7.13.3"/>
    </reaction>
</comment>
<dbReference type="InterPro" id="IPR004358">
    <property type="entry name" value="Sig_transdc_His_kin-like_C"/>
</dbReference>
<dbReference type="InterPro" id="IPR013767">
    <property type="entry name" value="PAS_fold"/>
</dbReference>
<keyword evidence="3" id="KW-0597">Phosphoprotein</keyword>
<dbReference type="Gene3D" id="3.30.450.20">
    <property type="entry name" value="PAS domain"/>
    <property type="match status" value="1"/>
</dbReference>